<comment type="similarity">
    <text evidence="1">Belongs to the thiamine-monophosphate kinase family.</text>
</comment>
<dbReference type="KEGG" id="ttr:Tter_0646"/>
<sequence>MKLNELGEFGLIKRLVDKLPEYGRDVIVGPGDDVAVLRTSSDKYLLATIDSQVEGIHFLFEYTGARQLGEKAIAINVSDIASMGGQPRHALVSLALPDSCQLKLVEELYEGIYSASHAYGLDVIGGNISSSRSGLLVDVCLLGEVEPEHLVLRSGAAPGDGIYVTGWLGSSAAGFELLCSKLRNCDERIWEELTSSHLTPKARLYEARSLVATGAVSAMIDISDGLISDLGHILEASGVGAVVYTDRLPIATAVREVASTLGKDALRWALSGGEDYELLLTGDRRVLDGIASDNGLGGTPLTLIGEILPQSAGLQLEGLNDASILSKGWDHFKR</sequence>
<feature type="binding site" evidence="1">
    <location>
        <position position="33"/>
    </location>
    <ligand>
        <name>Mg(2+)</name>
        <dbReference type="ChEBI" id="CHEBI:18420"/>
        <label>3</label>
    </ligand>
</feature>
<evidence type="ECO:0000259" key="2">
    <source>
        <dbReference type="Pfam" id="PF00586"/>
    </source>
</evidence>
<keyword evidence="1" id="KW-0460">Magnesium</keyword>
<comment type="catalytic activity">
    <reaction evidence="1">
        <text>thiamine phosphate + ATP = thiamine diphosphate + ADP</text>
        <dbReference type="Rhea" id="RHEA:15913"/>
        <dbReference type="ChEBI" id="CHEBI:30616"/>
        <dbReference type="ChEBI" id="CHEBI:37575"/>
        <dbReference type="ChEBI" id="CHEBI:58937"/>
        <dbReference type="ChEBI" id="CHEBI:456216"/>
        <dbReference type="EC" id="2.7.4.16"/>
    </reaction>
</comment>
<feature type="domain" description="PurM-like C-terminal" evidence="3">
    <location>
        <begin position="158"/>
        <end position="255"/>
    </location>
</feature>
<keyword evidence="1" id="KW-0784">Thiamine biosynthesis</keyword>
<comment type="function">
    <text evidence="1">Catalyzes the ATP-dependent phosphorylation of thiamine-monophosphate (TMP) to form thiamine-pyrophosphate (TPP), the active form of vitamin B1.</text>
</comment>
<comment type="pathway">
    <text evidence="1">Cofactor biosynthesis; thiamine diphosphate biosynthesis; thiamine diphosphate from thiamine phosphate: step 1/1.</text>
</comment>
<name>D1CF57_THET1</name>
<keyword evidence="1" id="KW-0067">ATP-binding</keyword>
<dbReference type="STRING" id="525904.Tter_0646"/>
<dbReference type="GO" id="GO:0009229">
    <property type="term" value="P:thiamine diphosphate biosynthetic process"/>
    <property type="evidence" value="ECO:0007669"/>
    <property type="project" value="UniProtKB-UniRule"/>
</dbReference>
<dbReference type="PANTHER" id="PTHR30270">
    <property type="entry name" value="THIAMINE-MONOPHOSPHATE KINASE"/>
    <property type="match status" value="1"/>
</dbReference>
<dbReference type="Gene3D" id="3.30.1330.10">
    <property type="entry name" value="PurM-like, N-terminal domain"/>
    <property type="match status" value="1"/>
</dbReference>
<protein>
    <recommendedName>
        <fullName evidence="1">Thiamine-monophosphate kinase</fullName>
        <shortName evidence="1">TMP kinase</shortName>
        <shortName evidence="1">Thiamine-phosphate kinase</shortName>
        <ecNumber evidence="1">2.7.4.16</ecNumber>
    </recommendedName>
</protein>
<dbReference type="InterPro" id="IPR010918">
    <property type="entry name" value="PurM-like_C_dom"/>
</dbReference>
<dbReference type="Pfam" id="PF02769">
    <property type="entry name" value="AIRS_C"/>
    <property type="match status" value="1"/>
</dbReference>
<dbReference type="PANTHER" id="PTHR30270:SF0">
    <property type="entry name" value="THIAMINE-MONOPHOSPHATE KINASE"/>
    <property type="match status" value="1"/>
</dbReference>
<dbReference type="EC" id="2.7.4.16" evidence="1"/>
<feature type="binding site" evidence="1">
    <location>
        <position position="223"/>
    </location>
    <ligand>
        <name>ATP</name>
        <dbReference type="ChEBI" id="CHEBI:30616"/>
    </ligand>
</feature>
<keyword evidence="1" id="KW-0547">Nucleotide-binding</keyword>
<dbReference type="RefSeq" id="WP_012874598.1">
    <property type="nucleotide sequence ID" value="NC_013525.1"/>
</dbReference>
<feature type="binding site" evidence="1">
    <location>
        <position position="221"/>
    </location>
    <ligand>
        <name>Mg(2+)</name>
        <dbReference type="ChEBI" id="CHEBI:18420"/>
        <label>3</label>
    </ligand>
</feature>
<dbReference type="UniPathway" id="UPA00060">
    <property type="reaction ID" value="UER00142"/>
</dbReference>
<dbReference type="Gene3D" id="3.90.650.10">
    <property type="entry name" value="PurM-like C-terminal domain"/>
    <property type="match status" value="1"/>
</dbReference>
<feature type="binding site" evidence="1">
    <location>
        <position position="79"/>
    </location>
    <ligand>
        <name>Mg(2+)</name>
        <dbReference type="ChEBI" id="CHEBI:18420"/>
        <label>2</label>
    </ligand>
</feature>
<feature type="binding site" evidence="1">
    <location>
        <position position="109"/>
    </location>
    <ligand>
        <name>ATP</name>
        <dbReference type="ChEBI" id="CHEBI:30616"/>
    </ligand>
</feature>
<dbReference type="Proteomes" id="UP000000323">
    <property type="component" value="Chromosome 1"/>
</dbReference>
<evidence type="ECO:0000313" key="4">
    <source>
        <dbReference type="EMBL" id="ACZ41563.1"/>
    </source>
</evidence>
<feature type="domain" description="PurM-like N-terminal" evidence="2">
    <location>
        <begin position="31"/>
        <end position="145"/>
    </location>
</feature>
<dbReference type="InterPro" id="IPR036676">
    <property type="entry name" value="PurM-like_C_sf"/>
</dbReference>
<reference evidence="5" key="1">
    <citation type="journal article" date="2010" name="Stand. Genomic Sci.">
        <title>Complete genome sequence of 'Thermobaculum terrenum' type strain (YNP1).</title>
        <authorList>
            <person name="Kiss H."/>
            <person name="Cleland D."/>
            <person name="Lapidus A."/>
            <person name="Lucas S."/>
            <person name="Glavina Del Rio T."/>
            <person name="Nolan M."/>
            <person name="Tice H."/>
            <person name="Han C."/>
            <person name="Goodwin L."/>
            <person name="Pitluck S."/>
            <person name="Liolios K."/>
            <person name="Ivanova N."/>
            <person name="Mavromatis K."/>
            <person name="Ovchinnikova G."/>
            <person name="Pati A."/>
            <person name="Chen A."/>
            <person name="Palaniappan K."/>
            <person name="Land M."/>
            <person name="Hauser L."/>
            <person name="Chang Y."/>
            <person name="Jeffries C."/>
            <person name="Lu M."/>
            <person name="Brettin T."/>
            <person name="Detter J."/>
            <person name="Goker M."/>
            <person name="Tindall B."/>
            <person name="Beck B."/>
            <person name="McDermott T."/>
            <person name="Woyke T."/>
            <person name="Bristow J."/>
            <person name="Eisen J."/>
            <person name="Markowitz V."/>
            <person name="Hugenholtz P."/>
            <person name="Kyrpides N."/>
            <person name="Klenk H."/>
            <person name="Cheng J."/>
        </authorList>
    </citation>
    <scope>NUCLEOTIDE SEQUENCE [LARGE SCALE GENOMIC DNA]</scope>
    <source>
        <strain evidence="5">ATCC BAA-798 / YNP1</strain>
    </source>
</reference>
<proteinExistence type="inferred from homology"/>
<dbReference type="CDD" id="cd02194">
    <property type="entry name" value="ThiL"/>
    <property type="match status" value="1"/>
</dbReference>
<feature type="binding site" evidence="1">
    <location>
        <position position="79"/>
    </location>
    <ligand>
        <name>Mg(2+)</name>
        <dbReference type="ChEBI" id="CHEBI:18420"/>
        <label>3</label>
    </ligand>
</feature>
<dbReference type="GO" id="GO:0005524">
    <property type="term" value="F:ATP binding"/>
    <property type="evidence" value="ECO:0007669"/>
    <property type="project" value="UniProtKB-UniRule"/>
</dbReference>
<dbReference type="Pfam" id="PF00586">
    <property type="entry name" value="AIRS"/>
    <property type="match status" value="1"/>
</dbReference>
<organism evidence="4 5">
    <name type="scientific">Thermobaculum terrenum (strain ATCC BAA-798 / CCMEE 7001 / YNP1)</name>
    <dbReference type="NCBI Taxonomy" id="525904"/>
    <lineage>
        <taxon>Bacteria</taxon>
        <taxon>Bacillati</taxon>
        <taxon>Chloroflexota</taxon>
        <taxon>Chloroflexia</taxon>
        <taxon>Candidatus Thermobaculales</taxon>
        <taxon>Candidatus Thermobaculaceae</taxon>
        <taxon>Thermobaculum</taxon>
    </lineage>
</organism>
<gene>
    <name evidence="1" type="primary">thiL</name>
    <name evidence="4" type="ordered locus">Tter_0646</name>
</gene>
<feature type="binding site" evidence="1">
    <location>
        <position position="127"/>
    </location>
    <ligand>
        <name>Mg(2+)</name>
        <dbReference type="ChEBI" id="CHEBI:18420"/>
        <label>1</label>
    </ligand>
</feature>
<feature type="binding site" evidence="1">
    <location>
        <begin position="126"/>
        <end position="127"/>
    </location>
    <ligand>
        <name>ATP</name>
        <dbReference type="ChEBI" id="CHEBI:30616"/>
    </ligand>
</feature>
<keyword evidence="1 4" id="KW-0418">Kinase</keyword>
<dbReference type="SUPFAM" id="SSF55326">
    <property type="entry name" value="PurM N-terminal domain-like"/>
    <property type="match status" value="1"/>
</dbReference>
<feature type="binding site" evidence="1">
    <location>
        <position position="79"/>
    </location>
    <ligand>
        <name>Mg(2+)</name>
        <dbReference type="ChEBI" id="CHEBI:18420"/>
        <label>4</label>
    </ligand>
</feature>
<evidence type="ECO:0000259" key="3">
    <source>
        <dbReference type="Pfam" id="PF02769"/>
    </source>
</evidence>
<evidence type="ECO:0000313" key="5">
    <source>
        <dbReference type="Proteomes" id="UP000000323"/>
    </source>
</evidence>
<dbReference type="InterPro" id="IPR036921">
    <property type="entry name" value="PurM-like_N_sf"/>
</dbReference>
<dbReference type="NCBIfam" id="TIGR01379">
    <property type="entry name" value="thiL"/>
    <property type="match status" value="1"/>
</dbReference>
<feature type="binding site" evidence="1">
    <location>
        <position position="224"/>
    </location>
    <ligand>
        <name>Mg(2+)</name>
        <dbReference type="ChEBI" id="CHEBI:18420"/>
        <label>5</label>
    </ligand>
</feature>
<feature type="binding site" evidence="1">
    <location>
        <position position="153"/>
    </location>
    <ligand>
        <name>ATP</name>
        <dbReference type="ChEBI" id="CHEBI:30616"/>
    </ligand>
</feature>
<comment type="miscellaneous">
    <text evidence="1">Reaction mechanism of ThiL seems to utilize a direct, inline transfer of the gamma-phosphate of ATP to TMP rather than a phosphorylated enzyme intermediate.</text>
</comment>
<feature type="binding site" evidence="1">
    <location>
        <position position="57"/>
    </location>
    <ligand>
        <name>substrate</name>
    </ligand>
</feature>
<keyword evidence="1 4" id="KW-0808">Transferase</keyword>
<dbReference type="EMBL" id="CP001825">
    <property type="protein sequence ID" value="ACZ41563.1"/>
    <property type="molecule type" value="Genomic_DNA"/>
</dbReference>
<dbReference type="GO" id="GO:0000287">
    <property type="term" value="F:magnesium ion binding"/>
    <property type="evidence" value="ECO:0007669"/>
    <property type="project" value="UniProtKB-UniRule"/>
</dbReference>
<evidence type="ECO:0000256" key="1">
    <source>
        <dbReference type="HAMAP-Rule" id="MF_02128"/>
    </source>
</evidence>
<dbReference type="eggNOG" id="COG0611">
    <property type="taxonomic scope" value="Bacteria"/>
</dbReference>
<dbReference type="SUPFAM" id="SSF56042">
    <property type="entry name" value="PurM C-terminal domain-like"/>
    <property type="match status" value="1"/>
</dbReference>
<dbReference type="HOGENOM" id="CLU_046964_1_1_0"/>
<feature type="binding site" evidence="1">
    <location>
        <position position="274"/>
    </location>
    <ligand>
        <name>substrate</name>
    </ligand>
</feature>
<dbReference type="PIRSF" id="PIRSF005303">
    <property type="entry name" value="Thiam_monoph_kin"/>
    <property type="match status" value="1"/>
</dbReference>
<dbReference type="InterPro" id="IPR006283">
    <property type="entry name" value="ThiL-like"/>
</dbReference>
<feature type="binding site" evidence="1">
    <location>
        <position position="33"/>
    </location>
    <ligand>
        <name>Mg(2+)</name>
        <dbReference type="ChEBI" id="CHEBI:18420"/>
        <label>4</label>
    </ligand>
</feature>
<keyword evidence="1" id="KW-0479">Metal-binding</keyword>
<dbReference type="OrthoDB" id="9802811at2"/>
<dbReference type="AlphaFoldDB" id="D1CF57"/>
<feature type="binding site" evidence="1">
    <location>
        <position position="48"/>
    </location>
    <ligand>
        <name>Mg(2+)</name>
        <dbReference type="ChEBI" id="CHEBI:18420"/>
        <label>4</label>
    </ligand>
</feature>
<feature type="binding site" evidence="1">
    <location>
        <position position="329"/>
    </location>
    <ligand>
        <name>substrate</name>
    </ligand>
</feature>
<feature type="binding site" evidence="1">
    <location>
        <position position="50"/>
    </location>
    <ligand>
        <name>Mg(2+)</name>
        <dbReference type="ChEBI" id="CHEBI:18420"/>
        <label>2</label>
    </ligand>
</feature>
<dbReference type="InterPro" id="IPR016188">
    <property type="entry name" value="PurM-like_N"/>
</dbReference>
<dbReference type="GO" id="GO:0009228">
    <property type="term" value="P:thiamine biosynthetic process"/>
    <property type="evidence" value="ECO:0007669"/>
    <property type="project" value="UniProtKB-KW"/>
</dbReference>
<dbReference type="GO" id="GO:0009030">
    <property type="term" value="F:thiamine-phosphate kinase activity"/>
    <property type="evidence" value="ECO:0007669"/>
    <property type="project" value="UniProtKB-UniRule"/>
</dbReference>
<dbReference type="HAMAP" id="MF_02128">
    <property type="entry name" value="TMP_kinase"/>
    <property type="match status" value="1"/>
</dbReference>
<accession>D1CF57</accession>
<feature type="binding site" evidence="1">
    <location>
        <position position="50"/>
    </location>
    <ligand>
        <name>Mg(2+)</name>
        <dbReference type="ChEBI" id="CHEBI:18420"/>
        <label>1</label>
    </ligand>
</feature>
<comment type="caution">
    <text evidence="1">Lacks conserved residue(s) required for the propagation of feature annotation.</text>
</comment>
<keyword evidence="5" id="KW-1185">Reference proteome</keyword>